<sequence length="28" mass="3114">MDDAAGMVCYFLQQNKTGKSVVKCFCLL</sequence>
<dbReference type="AlphaFoldDB" id="A0A7J8LSG2"/>
<organism evidence="1 2">
    <name type="scientific">Gossypium lobatum</name>
    <dbReference type="NCBI Taxonomy" id="34289"/>
    <lineage>
        <taxon>Eukaryota</taxon>
        <taxon>Viridiplantae</taxon>
        <taxon>Streptophyta</taxon>
        <taxon>Embryophyta</taxon>
        <taxon>Tracheophyta</taxon>
        <taxon>Spermatophyta</taxon>
        <taxon>Magnoliopsida</taxon>
        <taxon>eudicotyledons</taxon>
        <taxon>Gunneridae</taxon>
        <taxon>Pentapetalae</taxon>
        <taxon>rosids</taxon>
        <taxon>malvids</taxon>
        <taxon>Malvales</taxon>
        <taxon>Malvaceae</taxon>
        <taxon>Malvoideae</taxon>
        <taxon>Gossypium</taxon>
    </lineage>
</organism>
<dbReference type="EMBL" id="JABEZX010000005">
    <property type="protein sequence ID" value="MBA0555401.1"/>
    <property type="molecule type" value="Genomic_DNA"/>
</dbReference>
<comment type="caution">
    <text evidence="1">The sequence shown here is derived from an EMBL/GenBank/DDBJ whole genome shotgun (WGS) entry which is preliminary data.</text>
</comment>
<name>A0A7J8LSG2_9ROSI</name>
<protein>
    <submittedName>
        <fullName evidence="1">Uncharacterized protein</fullName>
    </submittedName>
</protein>
<evidence type="ECO:0000313" key="2">
    <source>
        <dbReference type="Proteomes" id="UP000593572"/>
    </source>
</evidence>
<keyword evidence="2" id="KW-1185">Reference proteome</keyword>
<dbReference type="Proteomes" id="UP000593572">
    <property type="component" value="Unassembled WGS sequence"/>
</dbReference>
<gene>
    <name evidence="1" type="ORF">Golob_025581</name>
</gene>
<evidence type="ECO:0000313" key="1">
    <source>
        <dbReference type="EMBL" id="MBA0555401.1"/>
    </source>
</evidence>
<proteinExistence type="predicted"/>
<accession>A0A7J8LSG2</accession>
<feature type="non-terminal residue" evidence="1">
    <location>
        <position position="28"/>
    </location>
</feature>
<reference evidence="1 2" key="1">
    <citation type="journal article" date="2019" name="Genome Biol. Evol.">
        <title>Insights into the evolution of the New World diploid cottons (Gossypium, subgenus Houzingenia) based on genome sequencing.</title>
        <authorList>
            <person name="Grover C.E."/>
            <person name="Arick M.A. 2nd"/>
            <person name="Thrash A."/>
            <person name="Conover J.L."/>
            <person name="Sanders W.S."/>
            <person name="Peterson D.G."/>
            <person name="Frelichowski J.E."/>
            <person name="Scheffler J.A."/>
            <person name="Scheffler B.E."/>
            <person name="Wendel J.F."/>
        </authorList>
    </citation>
    <scope>NUCLEOTIDE SEQUENCE [LARGE SCALE GENOMIC DNA]</scope>
    <source>
        <strain evidence="1">157</strain>
        <tissue evidence="1">Leaf</tissue>
    </source>
</reference>